<dbReference type="PROSITE" id="PS50885">
    <property type="entry name" value="HAMP"/>
    <property type="match status" value="2"/>
</dbReference>
<dbReference type="STRING" id="758825.SAMN02982985_05652"/>
<evidence type="ECO:0000256" key="4">
    <source>
        <dbReference type="SAM" id="Coils"/>
    </source>
</evidence>
<feature type="coiled-coil region" evidence="4">
    <location>
        <begin position="271"/>
        <end position="298"/>
    </location>
</feature>
<keyword evidence="10" id="KW-1185">Reference proteome</keyword>
<dbReference type="SMART" id="SM00304">
    <property type="entry name" value="HAMP"/>
    <property type="match status" value="2"/>
</dbReference>
<dbReference type="Proteomes" id="UP000199470">
    <property type="component" value="Unassembled WGS sequence"/>
</dbReference>
<keyword evidence="6" id="KW-0472">Membrane</keyword>
<dbReference type="Gene3D" id="6.10.340.10">
    <property type="match status" value="1"/>
</dbReference>
<evidence type="ECO:0000313" key="9">
    <source>
        <dbReference type="EMBL" id="SFM88163.1"/>
    </source>
</evidence>
<feature type="domain" description="HAMP" evidence="8">
    <location>
        <begin position="234"/>
        <end position="286"/>
    </location>
</feature>
<evidence type="ECO:0000259" key="7">
    <source>
        <dbReference type="PROSITE" id="PS50111"/>
    </source>
</evidence>
<feature type="transmembrane region" description="Helical" evidence="6">
    <location>
        <begin position="31"/>
        <end position="50"/>
    </location>
</feature>
<evidence type="ECO:0000256" key="2">
    <source>
        <dbReference type="ARBA" id="ARBA00029447"/>
    </source>
</evidence>
<dbReference type="EMBL" id="FOTW01000042">
    <property type="protein sequence ID" value="SFM88163.1"/>
    <property type="molecule type" value="Genomic_DNA"/>
</dbReference>
<evidence type="ECO:0000256" key="3">
    <source>
        <dbReference type="PROSITE-ProRule" id="PRU00284"/>
    </source>
</evidence>
<feature type="region of interest" description="Disordered" evidence="5">
    <location>
        <begin position="1"/>
        <end position="20"/>
    </location>
</feature>
<evidence type="ECO:0000256" key="6">
    <source>
        <dbReference type="SAM" id="Phobius"/>
    </source>
</evidence>
<feature type="domain" description="Methyl-accepting transducer" evidence="7">
    <location>
        <begin position="350"/>
        <end position="586"/>
    </location>
</feature>
<feature type="transmembrane region" description="Helical" evidence="6">
    <location>
        <begin position="210"/>
        <end position="232"/>
    </location>
</feature>
<dbReference type="GO" id="GO:0007165">
    <property type="term" value="P:signal transduction"/>
    <property type="evidence" value="ECO:0007669"/>
    <property type="project" value="UniProtKB-KW"/>
</dbReference>
<dbReference type="PROSITE" id="PS50111">
    <property type="entry name" value="CHEMOTAXIS_TRANSDUC_2"/>
    <property type="match status" value="1"/>
</dbReference>
<keyword evidence="6" id="KW-1133">Transmembrane helix</keyword>
<dbReference type="PANTHER" id="PTHR32089">
    <property type="entry name" value="METHYL-ACCEPTING CHEMOTAXIS PROTEIN MCPB"/>
    <property type="match status" value="1"/>
</dbReference>
<evidence type="ECO:0000256" key="1">
    <source>
        <dbReference type="ARBA" id="ARBA00023224"/>
    </source>
</evidence>
<evidence type="ECO:0000256" key="5">
    <source>
        <dbReference type="SAM" id="MobiDB-lite"/>
    </source>
</evidence>
<dbReference type="GO" id="GO:0016020">
    <property type="term" value="C:membrane"/>
    <property type="evidence" value="ECO:0007669"/>
    <property type="project" value="InterPro"/>
</dbReference>
<dbReference type="AlphaFoldDB" id="A0A1I4UHI0"/>
<keyword evidence="4" id="KW-0175">Coiled coil</keyword>
<proteinExistence type="inferred from homology"/>
<dbReference type="Pfam" id="PF00672">
    <property type="entry name" value="HAMP"/>
    <property type="match status" value="1"/>
</dbReference>
<dbReference type="SMART" id="SM00283">
    <property type="entry name" value="MA"/>
    <property type="match status" value="1"/>
</dbReference>
<organism evidence="9 10">
    <name type="scientific">Rugamonas rubra</name>
    <dbReference type="NCBI Taxonomy" id="758825"/>
    <lineage>
        <taxon>Bacteria</taxon>
        <taxon>Pseudomonadati</taxon>
        <taxon>Pseudomonadota</taxon>
        <taxon>Betaproteobacteria</taxon>
        <taxon>Burkholderiales</taxon>
        <taxon>Oxalobacteraceae</taxon>
        <taxon>Telluria group</taxon>
        <taxon>Rugamonas</taxon>
    </lineage>
</organism>
<name>A0A1I4UHI0_9BURK</name>
<dbReference type="SUPFAM" id="SSF158472">
    <property type="entry name" value="HAMP domain-like"/>
    <property type="match status" value="1"/>
</dbReference>
<reference evidence="9 10" key="1">
    <citation type="submission" date="2016-10" db="EMBL/GenBank/DDBJ databases">
        <authorList>
            <person name="de Groot N.N."/>
        </authorList>
    </citation>
    <scope>NUCLEOTIDE SEQUENCE [LARGE SCALE GENOMIC DNA]</scope>
    <source>
        <strain evidence="9 10">ATCC 43154</strain>
    </source>
</reference>
<dbReference type="Gene3D" id="1.10.287.950">
    <property type="entry name" value="Methyl-accepting chemotaxis protein"/>
    <property type="match status" value="1"/>
</dbReference>
<comment type="similarity">
    <text evidence="2">Belongs to the methyl-accepting chemotaxis (MCP) protein family.</text>
</comment>
<dbReference type="SUPFAM" id="SSF58104">
    <property type="entry name" value="Methyl-accepting chemotaxis protein (MCP) signaling domain"/>
    <property type="match status" value="1"/>
</dbReference>
<dbReference type="Gene3D" id="1.20.1440.210">
    <property type="match status" value="1"/>
</dbReference>
<dbReference type="CDD" id="cd06225">
    <property type="entry name" value="HAMP"/>
    <property type="match status" value="1"/>
</dbReference>
<sequence>MHQAKRSGQAAAMPGGGGRAGRRQISIKQKLYLAFASIVAIILLLLALAYNNFTNMAQANELDKHSMQVLLAIDKLNADMLQAQVQARNYYLNGDPQAMAATRRELADLPASIARLQARVSDNPAQLARLRRVAGLVPQWIAQVVEPQMAQRQALGTQAGAADAIGQALQLKLGNPLVRSIYQALAEATAEENRLLAQRSLAARDMQHNMLLVLSAGGAVCVALALLVAWALTRSLTLPLGRLTEAVGQLAAGRRGARAEVLAADELGLVAQEFNRMAQAIEDNLAREQAAGEQLRGQVDLLLVVVSKAATGDLSGRVDGAGDDAIGRLGGGVASMLDSLRGLIDNVQRAGIQVTTSATEIAASARQQEATGIEQAQTSVEVLSTTREIAANTSALLATMREASAVADFTTSATAGAQQQLGRMDATMQHMVAATDSINAKLAALSDKASNINGVLTTITKVADQTNILSLNAAIEAEKAGEAGRGFSVVATEIRRLADQTSVSTWDIEQMLKEMQSAVSASVMGMDKFSEEIRRSVGEVRQVGEQLSGVMAQVQKLAPQFDAVLQGMQSQAVGAAQISSTMTQLNDATQQSVDSLKATSEAVHQLQYAAADLQASVANFAVAA</sequence>
<protein>
    <submittedName>
        <fullName evidence="9">Methyl-accepting chemotaxis protein WspA</fullName>
    </submittedName>
</protein>
<dbReference type="InterPro" id="IPR004089">
    <property type="entry name" value="MCPsignal_dom"/>
</dbReference>
<keyword evidence="6" id="KW-0812">Transmembrane</keyword>
<keyword evidence="1 3" id="KW-0807">Transducer</keyword>
<evidence type="ECO:0000259" key="8">
    <source>
        <dbReference type="PROSITE" id="PS50885"/>
    </source>
</evidence>
<evidence type="ECO:0000313" key="10">
    <source>
        <dbReference type="Proteomes" id="UP000199470"/>
    </source>
</evidence>
<dbReference type="InterPro" id="IPR007891">
    <property type="entry name" value="CHASE3"/>
</dbReference>
<accession>A0A1I4UHI0</accession>
<feature type="domain" description="HAMP" evidence="8">
    <location>
        <begin position="293"/>
        <end position="345"/>
    </location>
</feature>
<dbReference type="InterPro" id="IPR003660">
    <property type="entry name" value="HAMP_dom"/>
</dbReference>
<dbReference type="Pfam" id="PF00015">
    <property type="entry name" value="MCPsignal"/>
    <property type="match status" value="1"/>
</dbReference>
<dbReference type="PANTHER" id="PTHR32089:SF120">
    <property type="entry name" value="METHYL-ACCEPTING CHEMOTAXIS PROTEIN TLPQ"/>
    <property type="match status" value="1"/>
</dbReference>
<gene>
    <name evidence="9" type="ORF">SAMN02982985_05652</name>
</gene>
<dbReference type="Pfam" id="PF05227">
    <property type="entry name" value="CHASE3"/>
    <property type="match status" value="1"/>
</dbReference>